<dbReference type="RefSeq" id="WP_380147960.1">
    <property type="nucleotide sequence ID" value="NZ_JBHUOR010000101.1"/>
</dbReference>
<keyword evidence="13" id="KW-1185">Reference proteome</keyword>
<evidence type="ECO:0000313" key="13">
    <source>
        <dbReference type="Proteomes" id="UP001597568"/>
    </source>
</evidence>
<evidence type="ECO:0000256" key="10">
    <source>
        <dbReference type="PROSITE-ProRule" id="PRU00560"/>
    </source>
</evidence>
<dbReference type="InterPro" id="IPR014017">
    <property type="entry name" value="DNA_helicase_UvrD-like_C"/>
</dbReference>
<keyword evidence="6" id="KW-0413">Isomerase</keyword>
<organism evidence="12 13">
    <name type="scientific">Kurthia populi</name>
    <dbReference type="NCBI Taxonomy" id="1562132"/>
    <lineage>
        <taxon>Bacteria</taxon>
        <taxon>Bacillati</taxon>
        <taxon>Bacillota</taxon>
        <taxon>Bacilli</taxon>
        <taxon>Bacillales</taxon>
        <taxon>Caryophanaceae</taxon>
        <taxon>Kurthia</taxon>
    </lineage>
</organism>
<keyword evidence="2 10" id="KW-0547">Nucleotide-binding</keyword>
<evidence type="ECO:0000256" key="2">
    <source>
        <dbReference type="ARBA" id="ARBA00022741"/>
    </source>
</evidence>
<dbReference type="InterPro" id="IPR000212">
    <property type="entry name" value="DNA_helicase_UvrD/REP"/>
</dbReference>
<comment type="catalytic activity">
    <reaction evidence="9">
        <text>ATP + H2O = ADP + phosphate + H(+)</text>
        <dbReference type="Rhea" id="RHEA:13065"/>
        <dbReference type="ChEBI" id="CHEBI:15377"/>
        <dbReference type="ChEBI" id="CHEBI:15378"/>
        <dbReference type="ChEBI" id="CHEBI:30616"/>
        <dbReference type="ChEBI" id="CHEBI:43474"/>
        <dbReference type="ChEBI" id="CHEBI:456216"/>
        <dbReference type="EC" id="5.6.2.4"/>
    </reaction>
</comment>
<evidence type="ECO:0000256" key="6">
    <source>
        <dbReference type="ARBA" id="ARBA00023235"/>
    </source>
</evidence>
<evidence type="ECO:0000256" key="1">
    <source>
        <dbReference type="ARBA" id="ARBA00009922"/>
    </source>
</evidence>
<dbReference type="Proteomes" id="UP001597568">
    <property type="component" value="Unassembled WGS sequence"/>
</dbReference>
<dbReference type="PANTHER" id="PTHR11070">
    <property type="entry name" value="UVRD / RECB / PCRA DNA HELICASE FAMILY MEMBER"/>
    <property type="match status" value="1"/>
</dbReference>
<dbReference type="Gene3D" id="3.40.50.300">
    <property type="entry name" value="P-loop containing nucleotide triphosphate hydrolases"/>
    <property type="match status" value="2"/>
</dbReference>
<gene>
    <name evidence="12" type="ORF">ACFSY7_11620</name>
</gene>
<comment type="catalytic activity">
    <reaction evidence="7">
        <text>Couples ATP hydrolysis with the unwinding of duplex DNA by translocating in the 3'-5' direction.</text>
        <dbReference type="EC" id="5.6.2.4"/>
    </reaction>
</comment>
<sequence length="557" mass="65049">MDITLEKDIIRLDSSKSCIPINKNFKLYAGPGAGKTTFLTEHIKRITRESKILTKNRKIVCITYTNTAVNTLNERLKSAENSLEISTIHSFCYKFIVKPFIWILKDCILPIAEINGHENIKLRQSQMKDFKTQTQQFYLDNKQLSESLEKLKWILDGDGNLILDFVKFSDGRIDNFNLKKESFLVYKEIYWKEGKLSHDDVLYFAYRILTENPSLLRVIRAQFPYILIDEFQDTSPLQTAIIKLIGEKDTIIGVIGDICQSIYSFQGSNVDSFKSFSLNNMQEYIIEGNRRSTEQIIKILNHMRNNLDFIQYSPDNKIGHKPKIIIGSKTASLKYLDETCEEIIYLSYKNPNNKYPNIILEDSTSNRGCMIYYVVQSLELGKELDIKNAIRFMKRAYRKNILFDDKAALINLKRLLNDYSMFEDISITEFYNTYLLGYYQVKNKITNGKVKDLYDSITIKQLATYINRTDKGKLEQKTIHQSKGDEFENVCIFFQEDSKEKNLEFLLSPDMTKEVHRVYYVALSRAVKKLYIHIPENIDHKTAERLKEIGFLLVYLD</sequence>
<dbReference type="EC" id="5.6.2.4" evidence="8"/>
<keyword evidence="3 10" id="KW-0378">Hydrolase</keyword>
<dbReference type="EMBL" id="JBHUOR010000101">
    <property type="protein sequence ID" value="MFD2869142.1"/>
    <property type="molecule type" value="Genomic_DNA"/>
</dbReference>
<feature type="domain" description="UvrD-like helicase ATP-binding" evidence="11">
    <location>
        <begin position="8"/>
        <end position="293"/>
    </location>
</feature>
<accession>A0ABW5Y1E9</accession>
<comment type="similarity">
    <text evidence="1">Belongs to the helicase family. UvrD subfamily.</text>
</comment>
<dbReference type="InterPro" id="IPR013986">
    <property type="entry name" value="DExx_box_DNA_helicase_dom_sf"/>
</dbReference>
<reference evidence="13" key="1">
    <citation type="journal article" date="2019" name="Int. J. Syst. Evol. Microbiol.">
        <title>The Global Catalogue of Microorganisms (GCM) 10K type strain sequencing project: providing services to taxonomists for standard genome sequencing and annotation.</title>
        <authorList>
            <consortium name="The Broad Institute Genomics Platform"/>
            <consortium name="The Broad Institute Genome Sequencing Center for Infectious Disease"/>
            <person name="Wu L."/>
            <person name="Ma J."/>
        </authorList>
    </citation>
    <scope>NUCLEOTIDE SEQUENCE [LARGE SCALE GENOMIC DNA]</scope>
    <source>
        <strain evidence="13">KCTC 33522</strain>
    </source>
</reference>
<evidence type="ECO:0000259" key="11">
    <source>
        <dbReference type="PROSITE" id="PS51198"/>
    </source>
</evidence>
<dbReference type="Pfam" id="PF00580">
    <property type="entry name" value="UvrD-helicase"/>
    <property type="match status" value="1"/>
</dbReference>
<protein>
    <recommendedName>
        <fullName evidence="8">DNA 3'-5' helicase</fullName>
        <ecNumber evidence="8">5.6.2.4</ecNumber>
    </recommendedName>
</protein>
<evidence type="ECO:0000313" key="12">
    <source>
        <dbReference type="EMBL" id="MFD2869142.1"/>
    </source>
</evidence>
<keyword evidence="5 10" id="KW-0067">ATP-binding</keyword>
<dbReference type="SUPFAM" id="SSF52540">
    <property type="entry name" value="P-loop containing nucleoside triphosphate hydrolases"/>
    <property type="match status" value="1"/>
</dbReference>
<dbReference type="PROSITE" id="PS51198">
    <property type="entry name" value="UVRD_HELICASE_ATP_BIND"/>
    <property type="match status" value="1"/>
</dbReference>
<keyword evidence="4 10" id="KW-0347">Helicase</keyword>
<dbReference type="InterPro" id="IPR027417">
    <property type="entry name" value="P-loop_NTPase"/>
</dbReference>
<evidence type="ECO:0000256" key="9">
    <source>
        <dbReference type="ARBA" id="ARBA00048988"/>
    </source>
</evidence>
<dbReference type="Pfam" id="PF13361">
    <property type="entry name" value="UvrD_C"/>
    <property type="match status" value="1"/>
</dbReference>
<evidence type="ECO:0000256" key="3">
    <source>
        <dbReference type="ARBA" id="ARBA00022801"/>
    </source>
</evidence>
<name>A0ABW5Y1E9_9BACL</name>
<feature type="binding site" evidence="10">
    <location>
        <begin position="29"/>
        <end position="36"/>
    </location>
    <ligand>
        <name>ATP</name>
        <dbReference type="ChEBI" id="CHEBI:30616"/>
    </ligand>
</feature>
<dbReference type="InterPro" id="IPR014016">
    <property type="entry name" value="UvrD-like_ATP-bd"/>
</dbReference>
<dbReference type="Gene3D" id="1.10.10.160">
    <property type="match status" value="1"/>
</dbReference>
<evidence type="ECO:0000256" key="7">
    <source>
        <dbReference type="ARBA" id="ARBA00034617"/>
    </source>
</evidence>
<comment type="caution">
    <text evidence="12">The sequence shown here is derived from an EMBL/GenBank/DDBJ whole genome shotgun (WGS) entry which is preliminary data.</text>
</comment>
<evidence type="ECO:0000256" key="5">
    <source>
        <dbReference type="ARBA" id="ARBA00022840"/>
    </source>
</evidence>
<proteinExistence type="inferred from homology"/>
<dbReference type="CDD" id="cd17932">
    <property type="entry name" value="DEXQc_UvrD"/>
    <property type="match status" value="1"/>
</dbReference>
<dbReference type="PANTHER" id="PTHR11070:SF3">
    <property type="entry name" value="DNA 3'-5' HELICASE"/>
    <property type="match status" value="1"/>
</dbReference>
<evidence type="ECO:0000256" key="4">
    <source>
        <dbReference type="ARBA" id="ARBA00022806"/>
    </source>
</evidence>
<evidence type="ECO:0000256" key="8">
    <source>
        <dbReference type="ARBA" id="ARBA00034808"/>
    </source>
</evidence>